<reference evidence="1" key="1">
    <citation type="submission" date="2018-02" db="EMBL/GenBank/DDBJ databases">
        <title>Rhizophora mucronata_Transcriptome.</title>
        <authorList>
            <person name="Meera S.P."/>
            <person name="Sreeshan A."/>
            <person name="Augustine A."/>
        </authorList>
    </citation>
    <scope>NUCLEOTIDE SEQUENCE</scope>
    <source>
        <tissue evidence="1">Leaf</tissue>
    </source>
</reference>
<organism evidence="1">
    <name type="scientific">Rhizophora mucronata</name>
    <name type="common">Asiatic mangrove</name>
    <dbReference type="NCBI Taxonomy" id="61149"/>
    <lineage>
        <taxon>Eukaryota</taxon>
        <taxon>Viridiplantae</taxon>
        <taxon>Streptophyta</taxon>
        <taxon>Embryophyta</taxon>
        <taxon>Tracheophyta</taxon>
        <taxon>Spermatophyta</taxon>
        <taxon>Magnoliopsida</taxon>
        <taxon>eudicotyledons</taxon>
        <taxon>Gunneridae</taxon>
        <taxon>Pentapetalae</taxon>
        <taxon>rosids</taxon>
        <taxon>fabids</taxon>
        <taxon>Malpighiales</taxon>
        <taxon>Rhizophoraceae</taxon>
        <taxon>Rhizophora</taxon>
    </lineage>
</organism>
<proteinExistence type="predicted"/>
<protein>
    <submittedName>
        <fullName evidence="1">Uncharacterized protein</fullName>
    </submittedName>
</protein>
<dbReference type="EMBL" id="GGEC01072128">
    <property type="protein sequence ID" value="MBX52612.1"/>
    <property type="molecule type" value="Transcribed_RNA"/>
</dbReference>
<evidence type="ECO:0000313" key="1">
    <source>
        <dbReference type="EMBL" id="MBX52612.1"/>
    </source>
</evidence>
<name>A0A2P2PD10_RHIMU</name>
<sequence length="33" mass="4001">MKEGNDIISSYLKSCQIRMKFEMRKICYFENPP</sequence>
<accession>A0A2P2PD10</accession>
<dbReference type="AlphaFoldDB" id="A0A2P2PD10"/>